<protein>
    <submittedName>
        <fullName evidence="1">Uncharacterized protein</fullName>
    </submittedName>
</protein>
<dbReference type="AlphaFoldDB" id="A0A2N0BIH9"/>
<accession>A0A2N0BIH9</accession>
<organism evidence="1">
    <name type="scientific">Leptospira ellisii</name>
    <dbReference type="NCBI Taxonomy" id="2023197"/>
    <lineage>
        <taxon>Bacteria</taxon>
        <taxon>Pseudomonadati</taxon>
        <taxon>Spirochaetota</taxon>
        <taxon>Spirochaetia</taxon>
        <taxon>Leptospirales</taxon>
        <taxon>Leptospiraceae</taxon>
        <taxon>Leptospira</taxon>
    </lineage>
</organism>
<sequence length="77" mass="9517">MQVKKSFFPIFFEIEFRQEHTTRHHLELINRESFVLKNDKTGTNKKQNERRFEFYDISILSNSHYFPFSSDFRNPNR</sequence>
<accession>A0A2N0B3Y2</accession>
<dbReference type="EMBL" id="NPEF01000347">
    <property type="protein sequence ID" value="PJZ91198.1"/>
    <property type="molecule type" value="Genomic_DNA"/>
</dbReference>
<reference evidence="1" key="1">
    <citation type="submission" date="2017-07" db="EMBL/GenBank/DDBJ databases">
        <title>Leptospira spp. isolated from tropical soils.</title>
        <authorList>
            <person name="Thibeaux R."/>
            <person name="Iraola G."/>
            <person name="Ferres I."/>
            <person name="Bierque E."/>
            <person name="Girault D."/>
            <person name="Soupe-Gilbert M.-E."/>
            <person name="Picardeau M."/>
            <person name="Goarant C."/>
        </authorList>
    </citation>
    <scope>NUCLEOTIDE SEQUENCE [LARGE SCALE GENOMIC DNA]</scope>
    <source>
        <strain evidence="1">ATI7-C-A5</strain>
    </source>
</reference>
<gene>
    <name evidence="1" type="ORF">CH379_20015</name>
</gene>
<comment type="caution">
    <text evidence="1">The sequence shown here is derived from an EMBL/GenBank/DDBJ whole genome shotgun (WGS) entry which is preliminary data.</text>
</comment>
<proteinExistence type="predicted"/>
<evidence type="ECO:0000313" key="1">
    <source>
        <dbReference type="EMBL" id="PJZ91198.1"/>
    </source>
</evidence>
<name>A0A2N0BIH9_9LEPT</name>